<dbReference type="InterPro" id="IPR038765">
    <property type="entry name" value="Papain-like_cys_pep_sf"/>
</dbReference>
<keyword evidence="2" id="KW-0812">Transmembrane</keyword>
<keyword evidence="2" id="KW-0472">Membrane</keyword>
<reference evidence="4 5" key="1">
    <citation type="submission" date="2024-06" db="EMBL/GenBank/DDBJ databases">
        <title>Genomic Encyclopedia of Type Strains, Phase IV (KMG-IV): sequencing the most valuable type-strain genomes for metagenomic binning, comparative biology and taxonomic classification.</title>
        <authorList>
            <person name="Goeker M."/>
        </authorList>
    </citation>
    <scope>NUCLEOTIDE SEQUENCE [LARGE SCALE GENOMIC DNA]</scope>
    <source>
        <strain evidence="4 5">DSM 15349</strain>
    </source>
</reference>
<evidence type="ECO:0000313" key="5">
    <source>
        <dbReference type="Proteomes" id="UP001549055"/>
    </source>
</evidence>
<dbReference type="Proteomes" id="UP001549055">
    <property type="component" value="Unassembled WGS sequence"/>
</dbReference>
<keyword evidence="2" id="KW-1133">Transmembrane helix</keyword>
<dbReference type="RefSeq" id="WP_354280544.1">
    <property type="nucleotide sequence ID" value="NZ_JBEPMK010000003.1"/>
</dbReference>
<protein>
    <submittedName>
        <fullName evidence="4">Surface antigen</fullName>
    </submittedName>
</protein>
<dbReference type="InterPro" id="IPR041219">
    <property type="entry name" value="Phage_lysozyme2"/>
</dbReference>
<dbReference type="Pfam" id="PF05257">
    <property type="entry name" value="CHAP"/>
    <property type="match status" value="1"/>
</dbReference>
<sequence length="933" mass="105208">MTREQQKVKVARKTFQSSLKASRIHYRREKKGLKRSLPKRRFIMRRAEKAETREQRQALKQTYQEEKDLATDTFKEAIAYVSPRWLKSKEIKKYRLPQARQRLAVARKHLAEVKMAEKEEAVTSKVTDQKKPTESKTSRFQFQKKTLERLQAEKEVKSAKRDVKQLKKAHQFKNPSTMVKRGLRYVASESLDVVAQDDDLEGIRTLKESVIKGRRYGRFTYQSGKLLVKSGQTGVRFTKTKVAHGKERFQNFKKGKGFIRQKPLKPQRRYQTFLKHARKHSLAGVKGFVQAIKGSLTFFSAIAGNPLTWIVSGLLLILLLMMSFFMSVSGSSVIQQDEIELTKAYTHMTWEDAEHTRTNDKGITYYAKIDEVMVYMNHQYQDYKLDDFMETGGATYKAFLSQVWTNLNGGDSIRFMSDLYHIPPYKLSDEDQEELKELTEEGNYLALQELDNPFQGQTDEDSLSMLYRYGYEVIDEKPTLHHHIILEAKEGQVIVAPMDGKVSLDGENIVLTSGKGVNKTKLTLFGIHSGRVSEHQQVFAGDIIGQTKDGTGLKVTCQKVDDDTDKLVYVNPAFYFPKVIQVQTTILPTIGQFGGDEFERAKAIYDYLKSKGVTNQAIAAILGNWSVESSINPKRAEGDYLSPPVGATDSSWDDEGWLSLNGPTIYNGRYPNILKRGLGLGQWTDTADGSRRHTLLLEYAKGKHQKWYDLGLQLDFMLHGDSPYYTNWLKNFFKNSGSPASLAQLFLIYWEGNSGDKLLERQTRASEWYYQIEKGFSQPNGGTAQSDPKALEAVRGDLFENSVPEGGDGMSYAYGQCTWGVAARINQLGLKLKGKNGEKISIISTMGNGQDWVHTAASLGGETGTSPQAGAILSFAGGGHGTPAEYGHVAFVEKVYPDGSFLISETNYNGNPNYTFRKLSGVDSSLSFAYTTK</sequence>
<feature type="domain" description="Peptidase C51" evidence="3">
    <location>
        <begin position="792"/>
        <end position="930"/>
    </location>
</feature>
<dbReference type="PROSITE" id="PS50911">
    <property type="entry name" value="CHAP"/>
    <property type="match status" value="1"/>
</dbReference>
<gene>
    <name evidence="4" type="ORF">ABID27_000901</name>
</gene>
<dbReference type="SUPFAM" id="SSF54001">
    <property type="entry name" value="Cysteine proteinases"/>
    <property type="match status" value="1"/>
</dbReference>
<evidence type="ECO:0000259" key="3">
    <source>
        <dbReference type="PROSITE" id="PS50911"/>
    </source>
</evidence>
<evidence type="ECO:0000256" key="1">
    <source>
        <dbReference type="SAM" id="Coils"/>
    </source>
</evidence>
<dbReference type="Gene3D" id="1.10.530.10">
    <property type="match status" value="1"/>
</dbReference>
<proteinExistence type="predicted"/>
<keyword evidence="5" id="KW-1185">Reference proteome</keyword>
<dbReference type="EMBL" id="JBEPMK010000003">
    <property type="protein sequence ID" value="MET3644277.1"/>
    <property type="molecule type" value="Genomic_DNA"/>
</dbReference>
<evidence type="ECO:0000313" key="4">
    <source>
        <dbReference type="EMBL" id="MET3644277.1"/>
    </source>
</evidence>
<feature type="coiled-coil region" evidence="1">
    <location>
        <begin position="142"/>
        <end position="169"/>
    </location>
</feature>
<organism evidence="4 5">
    <name type="scientific">Streptococcus gallinaceus</name>
    <dbReference type="NCBI Taxonomy" id="165758"/>
    <lineage>
        <taxon>Bacteria</taxon>
        <taxon>Bacillati</taxon>
        <taxon>Bacillota</taxon>
        <taxon>Bacilli</taxon>
        <taxon>Lactobacillales</taxon>
        <taxon>Streptococcaceae</taxon>
        <taxon>Streptococcus</taxon>
    </lineage>
</organism>
<comment type="caution">
    <text evidence="4">The sequence shown here is derived from an EMBL/GenBank/DDBJ whole genome shotgun (WGS) entry which is preliminary data.</text>
</comment>
<dbReference type="InterPro" id="IPR007921">
    <property type="entry name" value="CHAP_dom"/>
</dbReference>
<keyword evidence="1" id="KW-0175">Coiled coil</keyword>
<dbReference type="Gene3D" id="3.90.1720.10">
    <property type="entry name" value="endopeptidase domain like (from Nostoc punctiforme)"/>
    <property type="match status" value="1"/>
</dbReference>
<dbReference type="Pfam" id="PF18013">
    <property type="entry name" value="Phage_lysozyme2"/>
    <property type="match status" value="1"/>
</dbReference>
<feature type="transmembrane region" description="Helical" evidence="2">
    <location>
        <begin position="307"/>
        <end position="326"/>
    </location>
</feature>
<evidence type="ECO:0000256" key="2">
    <source>
        <dbReference type="SAM" id="Phobius"/>
    </source>
</evidence>
<accession>A0ABV2JKQ7</accession>
<name>A0ABV2JKQ7_9STRE</name>